<dbReference type="Pfam" id="PF01408">
    <property type="entry name" value="GFO_IDH_MocA"/>
    <property type="match status" value="1"/>
</dbReference>
<organism evidence="3">
    <name type="scientific">Magnetococcus massalia (strain MO-1)</name>
    <dbReference type="NCBI Taxonomy" id="451514"/>
    <lineage>
        <taxon>Bacteria</taxon>
        <taxon>Pseudomonadati</taxon>
        <taxon>Pseudomonadota</taxon>
        <taxon>Magnetococcia</taxon>
        <taxon>Magnetococcales</taxon>
        <taxon>Magnetococcaceae</taxon>
        <taxon>Magnetococcus</taxon>
    </lineage>
</organism>
<dbReference type="AlphaFoldDB" id="A0A1S7LG84"/>
<gene>
    <name evidence="3" type="ORF">MAGMO_0905</name>
</gene>
<dbReference type="SUPFAM" id="SSF55347">
    <property type="entry name" value="Glyceraldehyde-3-phosphate dehydrogenase-like, C-terminal domain"/>
    <property type="match status" value="1"/>
</dbReference>
<dbReference type="Gene3D" id="3.40.50.720">
    <property type="entry name" value="NAD(P)-binding Rossmann-like Domain"/>
    <property type="match status" value="1"/>
</dbReference>
<dbReference type="Gene3D" id="3.30.360.10">
    <property type="entry name" value="Dihydrodipicolinate Reductase, domain 2"/>
    <property type="match status" value="1"/>
</dbReference>
<dbReference type="PANTHER" id="PTHR43377:SF6">
    <property type="entry name" value="GFO_IDH_MOCA-LIKE OXIDOREDUCTASE N-TERMINAL DOMAIN-CONTAINING PROTEIN"/>
    <property type="match status" value="1"/>
</dbReference>
<dbReference type="InterPro" id="IPR000683">
    <property type="entry name" value="Gfo/Idh/MocA-like_OxRdtase_N"/>
</dbReference>
<evidence type="ECO:0000313" key="3">
    <source>
        <dbReference type="EMBL" id="CRH05104.1"/>
    </source>
</evidence>
<reference evidence="3" key="1">
    <citation type="submission" date="2015-04" db="EMBL/GenBank/DDBJ databases">
        <authorList>
            <person name="Syromyatnikov M.Y."/>
            <person name="Popov V.N."/>
        </authorList>
    </citation>
    <scope>NUCLEOTIDE SEQUENCE</scope>
    <source>
        <strain evidence="3">MO-1</strain>
    </source>
</reference>
<proteinExistence type="predicted"/>
<dbReference type="GO" id="GO:0000166">
    <property type="term" value="F:nucleotide binding"/>
    <property type="evidence" value="ECO:0007669"/>
    <property type="project" value="InterPro"/>
</dbReference>
<dbReference type="PANTHER" id="PTHR43377">
    <property type="entry name" value="BILIVERDIN REDUCTASE A"/>
    <property type="match status" value="1"/>
</dbReference>
<dbReference type="InterPro" id="IPR051450">
    <property type="entry name" value="Gfo/Idh/MocA_Oxidoreductases"/>
</dbReference>
<feature type="domain" description="GFO/IDH/MocA-like oxidoreductase" evidence="2">
    <location>
        <begin position="129"/>
        <end position="238"/>
    </location>
</feature>
<evidence type="ECO:0000259" key="2">
    <source>
        <dbReference type="Pfam" id="PF22725"/>
    </source>
</evidence>
<name>A0A1S7LG84_MAGMO</name>
<dbReference type="SUPFAM" id="SSF51735">
    <property type="entry name" value="NAD(P)-binding Rossmann-fold domains"/>
    <property type="match status" value="1"/>
</dbReference>
<dbReference type="EMBL" id="LO017727">
    <property type="protein sequence ID" value="CRH05104.1"/>
    <property type="molecule type" value="Genomic_DNA"/>
</dbReference>
<protein>
    <submittedName>
        <fullName evidence="3">Putative NAD(P)-dependent oxidoreductase, GFO/IDH/MOCA family</fullName>
    </submittedName>
</protein>
<dbReference type="InterPro" id="IPR055170">
    <property type="entry name" value="GFO_IDH_MocA-like_dom"/>
</dbReference>
<accession>A0A1S7LG84</accession>
<feature type="domain" description="Gfo/Idh/MocA-like oxidoreductase N-terminal" evidence="1">
    <location>
        <begin position="2"/>
        <end position="121"/>
    </location>
</feature>
<sequence>MINIGVIGYGYWGPNIVRNFMSLPHARVVGVSDLDGESLKRVGALHPDFILTQDAMELINNSSIDAVAVVTPVETHFDLAMAALKAGKHVLVEKPLCQTAEQAKLLNEEAQKRGLTLMVDHTFLFSGGVRKLRDYVADGTLGNLLYVDSLRINLGLFQQAVDVIWDLAVHDLSIMEYLLGETPTRISATGAAHFPGRPMNTAFATLFYDSGTVAHINVNWLAPVKIRRLLVGGDKKMVVYDELDPSEQIKLYDKGVDLSDDPKQELMRRVSYRTGDMLAPSLDRIEPLKAMTGHFVDSIEQSSQPLTHGAMGGRIVALLEAMSSSVKQNGTPVDVNF</sequence>
<dbReference type="InterPro" id="IPR036291">
    <property type="entry name" value="NAD(P)-bd_dom_sf"/>
</dbReference>
<evidence type="ECO:0000259" key="1">
    <source>
        <dbReference type="Pfam" id="PF01408"/>
    </source>
</evidence>
<dbReference type="Pfam" id="PF22725">
    <property type="entry name" value="GFO_IDH_MocA_C3"/>
    <property type="match status" value="1"/>
</dbReference>